<dbReference type="PANTHER" id="PTHR35563">
    <property type="entry name" value="BARREL METAL-DEPENDENT HYDROLASE, PUTATIVE (AFU_ORTHOLOGUE AFUA_1G16240)-RELATED"/>
    <property type="match status" value="1"/>
</dbReference>
<feature type="domain" description="Amidohydrolase-related" evidence="1">
    <location>
        <begin position="4"/>
        <end position="245"/>
    </location>
</feature>
<dbReference type="GO" id="GO:0016787">
    <property type="term" value="F:hydrolase activity"/>
    <property type="evidence" value="ECO:0007669"/>
    <property type="project" value="UniProtKB-KW"/>
</dbReference>
<keyword evidence="3" id="KW-1185">Reference proteome</keyword>
<dbReference type="AlphaFoldDB" id="A0A2W0HF56"/>
<name>A0A2W0HF56_9BACI</name>
<dbReference type="Pfam" id="PF04909">
    <property type="entry name" value="Amidohydro_2"/>
    <property type="match status" value="1"/>
</dbReference>
<evidence type="ECO:0000313" key="3">
    <source>
        <dbReference type="Proteomes" id="UP000248066"/>
    </source>
</evidence>
<reference evidence="2 3" key="1">
    <citation type="submission" date="2017-10" db="EMBL/GenBank/DDBJ databases">
        <title>Bacillus sp. nov., a halophilic bacterium isolated from a Yangshapao Lake.</title>
        <authorList>
            <person name="Wang H."/>
        </authorList>
    </citation>
    <scope>NUCLEOTIDE SEQUENCE [LARGE SCALE GENOMIC DNA]</scope>
    <source>
        <strain evidence="2 3">YSP-3</strain>
    </source>
</reference>
<organism evidence="2 3">
    <name type="scientific">Alteribacter lacisalsi</name>
    <dbReference type="NCBI Taxonomy" id="2045244"/>
    <lineage>
        <taxon>Bacteria</taxon>
        <taxon>Bacillati</taxon>
        <taxon>Bacillota</taxon>
        <taxon>Bacilli</taxon>
        <taxon>Bacillales</taxon>
        <taxon>Bacillaceae</taxon>
        <taxon>Alteribacter</taxon>
    </lineage>
</organism>
<gene>
    <name evidence="2" type="ORF">CR205_18660</name>
</gene>
<evidence type="ECO:0000259" key="1">
    <source>
        <dbReference type="Pfam" id="PF04909"/>
    </source>
</evidence>
<dbReference type="SUPFAM" id="SSF51556">
    <property type="entry name" value="Metallo-dependent hydrolases"/>
    <property type="match status" value="1"/>
</dbReference>
<comment type="caution">
    <text evidence="2">The sequence shown here is derived from an EMBL/GenBank/DDBJ whole genome shotgun (WGS) entry which is preliminary data.</text>
</comment>
<dbReference type="OrthoDB" id="9787654at2"/>
<protein>
    <submittedName>
        <fullName evidence="2">2-pyrone-4,6-dicarboxylate hydrolase</fullName>
    </submittedName>
</protein>
<dbReference type="InterPro" id="IPR006680">
    <property type="entry name" value="Amidohydro-rel"/>
</dbReference>
<keyword evidence="2" id="KW-0378">Hydrolase</keyword>
<dbReference type="InterPro" id="IPR052358">
    <property type="entry name" value="Aro_Compnd_Degr_Hydrolases"/>
</dbReference>
<dbReference type="PANTHER" id="PTHR35563:SF2">
    <property type="entry name" value="BARREL METAL-DEPENDENT HYDROLASE, PUTATIVE (AFU_ORTHOLOGUE AFUA_1G16240)-RELATED"/>
    <property type="match status" value="1"/>
</dbReference>
<evidence type="ECO:0000313" key="2">
    <source>
        <dbReference type="EMBL" id="PYZ95552.1"/>
    </source>
</evidence>
<dbReference type="InterPro" id="IPR032466">
    <property type="entry name" value="Metal_Hydrolase"/>
</dbReference>
<sequence>MIFDAHLHIIDPNYPLIRNEGYLPAPFTVDNYITAVRGLNVKGGAVVSGSFQGEDQTYLTAVLEKLGPSFKGVTQLPGIVSDREIEALHRSGIRAVRFNIKRGGREQLARLEKTAQRVYGIAGWHTELYIDSRELGELAPVLKRLPAVSVDHLGLSEEGLPDLVRLAAAGVRVKATGFGRVTFDVKRAVQELHRANPEALMFGTDLPSTRAPRPFRKSDVEIIYEALGEKEARRVLYDNGACWYGTEEEKT</sequence>
<dbReference type="EMBL" id="PDOF01000004">
    <property type="protein sequence ID" value="PYZ95552.1"/>
    <property type="molecule type" value="Genomic_DNA"/>
</dbReference>
<dbReference type="RefSeq" id="WP_110521677.1">
    <property type="nucleotide sequence ID" value="NZ_PDOF01000004.1"/>
</dbReference>
<dbReference type="Proteomes" id="UP000248066">
    <property type="component" value="Unassembled WGS sequence"/>
</dbReference>
<accession>A0A2W0HF56</accession>
<proteinExistence type="predicted"/>
<dbReference type="Gene3D" id="3.20.20.140">
    <property type="entry name" value="Metal-dependent hydrolases"/>
    <property type="match status" value="1"/>
</dbReference>